<dbReference type="PANTHER" id="PTHR32089:SF112">
    <property type="entry name" value="LYSOZYME-LIKE PROTEIN-RELATED"/>
    <property type="match status" value="1"/>
</dbReference>
<organism evidence="6 7">
    <name type="scientific">Desulfoscipio gibsoniae DSM 7213</name>
    <dbReference type="NCBI Taxonomy" id="767817"/>
    <lineage>
        <taxon>Bacteria</taxon>
        <taxon>Bacillati</taxon>
        <taxon>Bacillota</taxon>
        <taxon>Clostridia</taxon>
        <taxon>Eubacteriales</taxon>
        <taxon>Desulfallaceae</taxon>
        <taxon>Desulfoscipio</taxon>
    </lineage>
</organism>
<feature type="domain" description="Methyl-accepting transducer" evidence="5">
    <location>
        <begin position="230"/>
        <end position="487"/>
    </location>
</feature>
<name>R4KPU2_9FIRM</name>
<keyword evidence="1 3" id="KW-0807">Transducer</keyword>
<dbReference type="SUPFAM" id="SSF58104">
    <property type="entry name" value="Methyl-accepting chemotaxis protein (MCP) signaling domain"/>
    <property type="match status" value="1"/>
</dbReference>
<comment type="similarity">
    <text evidence="2">Belongs to the methyl-accepting chemotaxis (MCP) protein family.</text>
</comment>
<evidence type="ECO:0000256" key="2">
    <source>
        <dbReference type="ARBA" id="ARBA00029447"/>
    </source>
</evidence>
<evidence type="ECO:0000259" key="5">
    <source>
        <dbReference type="PROSITE" id="PS50111"/>
    </source>
</evidence>
<dbReference type="AlphaFoldDB" id="R4KPU2"/>
<reference evidence="6 7" key="1">
    <citation type="submission" date="2012-01" db="EMBL/GenBank/DDBJ databases">
        <title>Complete sequence of Desulfotomaculum gibsoniae DSM 7213.</title>
        <authorList>
            <consortium name="US DOE Joint Genome Institute"/>
            <person name="Lucas S."/>
            <person name="Han J."/>
            <person name="Lapidus A."/>
            <person name="Cheng J.-F."/>
            <person name="Goodwin L."/>
            <person name="Pitluck S."/>
            <person name="Peters L."/>
            <person name="Ovchinnikova G."/>
            <person name="Teshima H."/>
            <person name="Detter J.C."/>
            <person name="Han C."/>
            <person name="Tapia R."/>
            <person name="Land M."/>
            <person name="Hauser L."/>
            <person name="Kyrpides N."/>
            <person name="Ivanova N."/>
            <person name="Pagani I."/>
            <person name="Parshina S."/>
            <person name="Plugge C."/>
            <person name="Muyzer G."/>
            <person name="Kuever J."/>
            <person name="Ivanova A."/>
            <person name="Nazina T."/>
            <person name="Klenk H.-P."/>
            <person name="Brambilla E."/>
            <person name="Spring S."/>
            <person name="Stams A.F."/>
            <person name="Woyke T."/>
        </authorList>
    </citation>
    <scope>NUCLEOTIDE SEQUENCE [LARGE SCALE GENOMIC DNA]</scope>
    <source>
        <strain evidence="6 7">DSM 7213</strain>
    </source>
</reference>
<dbReference type="CDD" id="cd11386">
    <property type="entry name" value="MCP_signal"/>
    <property type="match status" value="1"/>
</dbReference>
<keyword evidence="4" id="KW-0812">Transmembrane</keyword>
<evidence type="ECO:0000256" key="4">
    <source>
        <dbReference type="SAM" id="Phobius"/>
    </source>
</evidence>
<dbReference type="PRINTS" id="PR00260">
    <property type="entry name" value="CHEMTRNSDUCR"/>
</dbReference>
<dbReference type="GO" id="GO:0006935">
    <property type="term" value="P:chemotaxis"/>
    <property type="evidence" value="ECO:0007669"/>
    <property type="project" value="InterPro"/>
</dbReference>
<dbReference type="PROSITE" id="PS50111">
    <property type="entry name" value="CHEMOTAXIS_TRANSDUC_2"/>
    <property type="match status" value="1"/>
</dbReference>
<dbReference type="eggNOG" id="COG0840">
    <property type="taxonomic scope" value="Bacteria"/>
</dbReference>
<dbReference type="HOGENOM" id="CLU_000445_107_19_9"/>
<dbReference type="RefSeq" id="WP_006522105.1">
    <property type="nucleotide sequence ID" value="NC_021184.1"/>
</dbReference>
<evidence type="ECO:0000313" key="7">
    <source>
        <dbReference type="Proteomes" id="UP000013520"/>
    </source>
</evidence>
<dbReference type="EMBL" id="CP003273">
    <property type="protein sequence ID" value="AGL01671.1"/>
    <property type="molecule type" value="Genomic_DNA"/>
</dbReference>
<dbReference type="InterPro" id="IPR004089">
    <property type="entry name" value="MCPsignal_dom"/>
</dbReference>
<dbReference type="GO" id="GO:0016020">
    <property type="term" value="C:membrane"/>
    <property type="evidence" value="ECO:0007669"/>
    <property type="project" value="InterPro"/>
</dbReference>
<evidence type="ECO:0000256" key="3">
    <source>
        <dbReference type="PROSITE-ProRule" id="PRU00284"/>
    </source>
</evidence>
<dbReference type="Gene3D" id="1.10.287.950">
    <property type="entry name" value="Methyl-accepting chemotaxis protein"/>
    <property type="match status" value="1"/>
</dbReference>
<proteinExistence type="inferred from homology"/>
<dbReference type="GO" id="GO:0007165">
    <property type="term" value="P:signal transduction"/>
    <property type="evidence" value="ECO:0007669"/>
    <property type="project" value="UniProtKB-KW"/>
</dbReference>
<dbReference type="eggNOG" id="COG3290">
    <property type="taxonomic scope" value="Bacteria"/>
</dbReference>
<feature type="transmembrane region" description="Helical" evidence="4">
    <location>
        <begin position="183"/>
        <end position="205"/>
    </location>
</feature>
<dbReference type="STRING" id="767817.Desgi_2245"/>
<protein>
    <submittedName>
        <fullName evidence="6">Methyl-accepting chemotaxis protein</fullName>
    </submittedName>
</protein>
<dbReference type="KEGG" id="dgi:Desgi_2245"/>
<keyword evidence="4" id="KW-1133">Transmembrane helix</keyword>
<dbReference type="SMART" id="SM00283">
    <property type="entry name" value="MA"/>
    <property type="match status" value="1"/>
</dbReference>
<gene>
    <name evidence="6" type="ORF">Desgi_2245</name>
</gene>
<dbReference type="InterPro" id="IPR004090">
    <property type="entry name" value="Chemotax_Me-accpt_rcpt"/>
</dbReference>
<sequence length="511" mass="55415">MKYMSLKTRVNLLILTITVLVAVLVGFLLFSKATAELEDSLGMRLMNLAQVSAMLIDSTAHASLGPGDENTDTYIQIRDILRQARDKYGAIYVYTLSRKNENTATFVIDTDNEPAAIGEEYEMSESMKEAFNGTASFEREMSTDQWGTFKSGYAPIISNSGKVDAILGVDYDARQVVAIKKDLLLRILIPVILSLIICIVCGMWVTKKIISEISGASSKLKDMSKDVTDNIQNTNDIGQQIATAFNQISCGAAEQADNLENVSEQMQEFVQSINQIRNHAQESSESSDKVVKVADEGKHLIQSIDEKITAISTGMQSLNEVVTALDKDSKKIEGIVEIIFGIAEQTKLLALNASIEAARAGESGRGFAVVADEVGKLADNSGGAVKEINQLITEVRNKILKTVNLMEQSKAQVEEGTAAFCKTGGALDQIVSHSQQAAVLVQQIVDEIDREKEVVHKVSHIIQSVTGVAQQNAASSQEVASSIEEQAANLEAIVDSAKELNSISEKLDTMT</sequence>
<evidence type="ECO:0000313" key="6">
    <source>
        <dbReference type="EMBL" id="AGL01671.1"/>
    </source>
</evidence>
<dbReference type="Pfam" id="PF00015">
    <property type="entry name" value="MCPsignal"/>
    <property type="match status" value="1"/>
</dbReference>
<accession>R4KPU2</accession>
<dbReference type="GO" id="GO:0004888">
    <property type="term" value="F:transmembrane signaling receptor activity"/>
    <property type="evidence" value="ECO:0007669"/>
    <property type="project" value="InterPro"/>
</dbReference>
<keyword evidence="4" id="KW-0472">Membrane</keyword>
<dbReference type="OrthoDB" id="2542987at2"/>
<evidence type="ECO:0000256" key="1">
    <source>
        <dbReference type="ARBA" id="ARBA00023224"/>
    </source>
</evidence>
<dbReference type="PANTHER" id="PTHR32089">
    <property type="entry name" value="METHYL-ACCEPTING CHEMOTAXIS PROTEIN MCPB"/>
    <property type="match status" value="1"/>
</dbReference>
<keyword evidence="7" id="KW-1185">Reference proteome</keyword>
<dbReference type="Proteomes" id="UP000013520">
    <property type="component" value="Chromosome"/>
</dbReference>